<keyword evidence="2" id="KW-0560">Oxidoreductase</keyword>
<dbReference type="PANTHER" id="PTHR46696">
    <property type="entry name" value="P450, PUTATIVE (EUROFUNG)-RELATED"/>
    <property type="match status" value="1"/>
</dbReference>
<keyword evidence="2" id="KW-0349">Heme</keyword>
<keyword evidence="4" id="KW-1185">Reference proteome</keyword>
<dbReference type="InterPro" id="IPR002397">
    <property type="entry name" value="Cyt_P450_B"/>
</dbReference>
<evidence type="ECO:0000313" key="3">
    <source>
        <dbReference type="EMBL" id="GAA0922033.1"/>
    </source>
</evidence>
<dbReference type="CDD" id="cd11033">
    <property type="entry name" value="CYP142-like"/>
    <property type="match status" value="1"/>
</dbReference>
<evidence type="ECO:0000256" key="2">
    <source>
        <dbReference type="RuleBase" id="RU000461"/>
    </source>
</evidence>
<dbReference type="InterPro" id="IPR017972">
    <property type="entry name" value="Cyt_P450_CS"/>
</dbReference>
<evidence type="ECO:0000256" key="1">
    <source>
        <dbReference type="ARBA" id="ARBA00010617"/>
    </source>
</evidence>
<evidence type="ECO:0000313" key="4">
    <source>
        <dbReference type="Proteomes" id="UP001500418"/>
    </source>
</evidence>
<keyword evidence="2" id="KW-0479">Metal-binding</keyword>
<dbReference type="EMBL" id="BAAAID010000007">
    <property type="protein sequence ID" value="GAA0922033.1"/>
    <property type="molecule type" value="Genomic_DNA"/>
</dbReference>
<protein>
    <submittedName>
        <fullName evidence="3">Cytochrome P450</fullName>
    </submittedName>
</protein>
<comment type="similarity">
    <text evidence="1 2">Belongs to the cytochrome P450 family.</text>
</comment>
<dbReference type="Gene3D" id="1.10.630.10">
    <property type="entry name" value="Cytochrome P450"/>
    <property type="match status" value="1"/>
</dbReference>
<proteinExistence type="inferred from homology"/>
<dbReference type="PRINTS" id="PR00359">
    <property type="entry name" value="BP450"/>
</dbReference>
<dbReference type="Pfam" id="PF00067">
    <property type="entry name" value="p450"/>
    <property type="match status" value="1"/>
</dbReference>
<dbReference type="InterPro" id="IPR001128">
    <property type="entry name" value="Cyt_P450"/>
</dbReference>
<dbReference type="PANTHER" id="PTHR46696:SF4">
    <property type="entry name" value="BIOTIN BIOSYNTHESIS CYTOCHROME P450"/>
    <property type="match status" value="1"/>
</dbReference>
<comment type="caution">
    <text evidence="3">The sequence shown here is derived from an EMBL/GenBank/DDBJ whole genome shotgun (WGS) entry which is preliminary data.</text>
</comment>
<dbReference type="InterPro" id="IPR036396">
    <property type="entry name" value="Cyt_P450_sf"/>
</dbReference>
<gene>
    <name evidence="3" type="ORF">GCM10009575_016620</name>
</gene>
<dbReference type="PROSITE" id="PS00086">
    <property type="entry name" value="CYTOCHROME_P450"/>
    <property type="match status" value="1"/>
</dbReference>
<keyword evidence="2" id="KW-0408">Iron</keyword>
<sequence>MSVQTAMSREEVPEEISAVNLVDPKTYLEHDMDAYWRRLRADHPLHWHPPVDGAPGFWVVSRYADVMALYRDNQRLTSEKGNVLVTLLAGGDSAAGQMLAVTDGQRHKDLRNVMLKAFSPRALSKVAALVRVNARRMIAEAVLRGEGDFAAEVAQVIPLTTVGGLLGVPVKDHAYLLGLTKSSLSSDEADQAPEEAFLARNEILLYFSDLVAERRADPQDDVISTLTASDINGVPLTDQDIVFNCYSLILGGDETSRLTMIDSLYTLSREPEQWKRLKEGSVTLESATEEALRWATPAMNFGRTALVDIEMAGGTIKAGDVVTLWNTSANRDESVFDDPYVLDLGRSPNKHITFGYGPHFCLGAYLARVEVKEMLDAMRTFSNGVELTGEPRRIHSNLMTGMSTLPVRFLPDEAGLATAADG</sequence>
<keyword evidence="2" id="KW-0503">Monooxygenase</keyword>
<dbReference type="SUPFAM" id="SSF48264">
    <property type="entry name" value="Cytochrome P450"/>
    <property type="match status" value="1"/>
</dbReference>
<accession>A0ABN1P4N5</accession>
<name>A0ABN1P4N5_9ACTN</name>
<dbReference type="Proteomes" id="UP001500418">
    <property type="component" value="Unassembled WGS sequence"/>
</dbReference>
<organism evidence="3 4">
    <name type="scientific">Streptomyces rhizosphaericus</name>
    <dbReference type="NCBI Taxonomy" id="114699"/>
    <lineage>
        <taxon>Bacteria</taxon>
        <taxon>Bacillati</taxon>
        <taxon>Actinomycetota</taxon>
        <taxon>Actinomycetes</taxon>
        <taxon>Kitasatosporales</taxon>
        <taxon>Streptomycetaceae</taxon>
        <taxon>Streptomyces</taxon>
        <taxon>Streptomyces violaceusniger group</taxon>
    </lineage>
</organism>
<reference evidence="3 4" key="1">
    <citation type="journal article" date="2019" name="Int. J. Syst. Evol. Microbiol.">
        <title>The Global Catalogue of Microorganisms (GCM) 10K type strain sequencing project: providing services to taxonomists for standard genome sequencing and annotation.</title>
        <authorList>
            <consortium name="The Broad Institute Genomics Platform"/>
            <consortium name="The Broad Institute Genome Sequencing Center for Infectious Disease"/>
            <person name="Wu L."/>
            <person name="Ma J."/>
        </authorList>
    </citation>
    <scope>NUCLEOTIDE SEQUENCE [LARGE SCALE GENOMIC DNA]</scope>
    <source>
        <strain evidence="3 4">JCM 11444</strain>
    </source>
</reference>